<dbReference type="EMBL" id="CP033241">
    <property type="protein sequence ID" value="AZF84629.1"/>
    <property type="molecule type" value="Genomic_DNA"/>
</dbReference>
<reference evidence="17 18" key="4">
    <citation type="journal article" date="2018" name="Proc. Natl. Acad. Sci. U.S.A.">
        <title>Nonmutational mechanism of inheritance in the Archaeon Sulfolobus solfataricus.</title>
        <authorList>
            <person name="Payne S."/>
            <person name="McCarthy S."/>
            <person name="Johnson T."/>
            <person name="North E."/>
            <person name="Blum P."/>
        </authorList>
    </citation>
    <scope>NUCLEOTIDE SEQUENCE [LARGE SCALE GENOMIC DNA]</scope>
    <source>
        <strain evidence="5 17">SARC-H</strain>
        <strain evidence="6 21">SARC-I</strain>
        <strain evidence="8 22">SARC-N</strain>
        <strain evidence="9 23">SARC-O</strain>
        <strain evidence="10 18">SUL120</strain>
        <strain evidence="4 19">SULG</strain>
        <strain evidence="7 20">SULM</strain>
    </source>
</reference>
<dbReference type="AlphaFoldDB" id="A0A0E3MF15"/>
<dbReference type="PATRIC" id="fig|2287.6.peg.2440"/>
<reference evidence="12" key="2">
    <citation type="submission" date="2016-04" db="EMBL/GenBank/DDBJ databases">
        <authorList>
            <person name="Evans L.H."/>
            <person name="Alamgir A."/>
            <person name="Owens N."/>
            <person name="Weber N.D."/>
            <person name="Virtaneva K."/>
            <person name="Barbian K."/>
            <person name="Babar A."/>
            <person name="Rosenke K."/>
        </authorList>
    </citation>
    <scope>NUCLEOTIDE SEQUENCE</scope>
    <source>
        <strain evidence="12">P1</strain>
    </source>
</reference>
<evidence type="ECO:0000313" key="6">
    <source>
        <dbReference type="EMBL" id="AZF74212.1"/>
    </source>
</evidence>
<evidence type="ECO:0000313" key="14">
    <source>
        <dbReference type="Proteomes" id="UP000033085"/>
    </source>
</evidence>
<dbReference type="EMBL" id="LT549890">
    <property type="protein sequence ID" value="SAI85131.1"/>
    <property type="molecule type" value="Genomic_DNA"/>
</dbReference>
<evidence type="ECO:0000313" key="4">
    <source>
        <dbReference type="EMBL" id="AZF68972.1"/>
    </source>
</evidence>
<dbReference type="GeneID" id="1454464"/>
<evidence type="ECO:0000313" key="20">
    <source>
        <dbReference type="Proteomes" id="UP000273443"/>
    </source>
</evidence>
<sequence>MLTTGFPFLDEIIKRDEIVEFFSTDNDLLRTFYHRVIAISAPVYVVVVSERGGLDPYLIERFQNIFDNHAEVYIRRAFKAEDVPITIDSMGDNDLIIIDPYHYRKNYTKIVSSLRKVKGRKFLFSFMDREREGSIFGSHTSHSMIKLIKSTRGFKFIIVKSVTSREIEIPNYLLDLYGKVSDDGGLLKYMV</sequence>
<reference evidence="13 14" key="1">
    <citation type="journal article" date="2015" name="Genome Announc.">
        <title>Complete Genome Sequence of Sulfolobus solfataricus Strain 98/2 and Evolved Derivatives.</title>
        <authorList>
            <person name="McCarthy S."/>
            <person name="Gradnigo J."/>
            <person name="Johnson T."/>
            <person name="Payne S."/>
            <person name="Lipzen A."/>
            <person name="Martin J."/>
            <person name="Schackwitz W."/>
            <person name="Moriyama E."/>
            <person name="Blum P."/>
        </authorList>
    </citation>
    <scope>NUCLEOTIDE SEQUENCE [LARGE SCALE GENOMIC DNA]</scope>
    <source>
        <strain evidence="13">98/2 SULC</strain>
        <strain evidence="1">SARC-B</strain>
        <strain evidence="2">SARC-C</strain>
        <strain evidence="3 15">SULA</strain>
        <strain evidence="14">SULB</strain>
    </source>
</reference>
<evidence type="ECO:0000313" key="18">
    <source>
        <dbReference type="Proteomes" id="UP000269431"/>
    </source>
</evidence>
<evidence type="ECO:0000313" key="7">
    <source>
        <dbReference type="EMBL" id="AZF76835.1"/>
    </source>
</evidence>
<dbReference type="Proteomes" id="UP000282269">
    <property type="component" value="Chromosome"/>
</dbReference>
<dbReference type="Proteomes" id="UP000033106">
    <property type="component" value="Chromosome"/>
</dbReference>
<evidence type="ECO:0000313" key="23">
    <source>
        <dbReference type="Proteomes" id="UP000282269"/>
    </source>
</evidence>
<evidence type="ECO:0000313" key="24">
    <source>
        <dbReference type="Proteomes" id="UP000594632"/>
    </source>
</evidence>
<dbReference type="EMBL" id="CP033238">
    <property type="protein sequence ID" value="AZF76835.1"/>
    <property type="molecule type" value="Genomic_DNA"/>
</dbReference>
<evidence type="ECO:0000313" key="19">
    <source>
        <dbReference type="Proteomes" id="UP000273194"/>
    </source>
</evidence>
<evidence type="ECO:0000313" key="8">
    <source>
        <dbReference type="EMBL" id="AZF79442.1"/>
    </source>
</evidence>
<reference evidence="16" key="3">
    <citation type="submission" date="2016-04" db="EMBL/GenBank/DDBJ databases">
        <authorList>
            <person name="Shah S.A."/>
            <person name="Garrett R.A."/>
        </authorList>
    </citation>
    <scope>NUCLEOTIDE SEQUENCE [LARGE SCALE GENOMIC DNA]</scope>
    <source>
        <strain evidence="16">ATCC 35091 / DSM 1616 / JCM 8930 / NBRC 15331 / P1</strain>
    </source>
</reference>
<evidence type="ECO:0000313" key="21">
    <source>
        <dbReference type="Proteomes" id="UP000275843"/>
    </source>
</evidence>
<gene>
    <name evidence="11" type="ORF">HFC64_02075</name>
    <name evidence="12" type="ORF">SSOP1_1577</name>
    <name evidence="3" type="ORF">SULA_2329</name>
    <name evidence="1" type="ORF">SULB_2330</name>
    <name evidence="2" type="ORF">SULC_2327</name>
    <name evidence="4" type="ORF">SULG_11785</name>
    <name evidence="5" type="ORF">SULH_11785</name>
    <name evidence="6" type="ORF">SULI_11785</name>
    <name evidence="7" type="ORF">SULM_11775</name>
    <name evidence="8" type="ORF">SULN_11775</name>
    <name evidence="9" type="ORF">SULO_11785</name>
    <name evidence="10" type="ORF">SULZ_11775</name>
</gene>
<evidence type="ECO:0000313" key="22">
    <source>
        <dbReference type="Proteomes" id="UP000278715"/>
    </source>
</evidence>
<name>A0A0E3MF15_SACSO</name>
<evidence type="ECO:0000313" key="3">
    <source>
        <dbReference type="EMBL" id="AKA79880.1"/>
    </source>
</evidence>
<dbReference type="EMBL" id="CP033237">
    <property type="protein sequence ID" value="AZF74212.1"/>
    <property type="molecule type" value="Genomic_DNA"/>
</dbReference>
<dbReference type="EMBL" id="CP011057">
    <property type="protein sequence ID" value="AKA79880.1"/>
    <property type="molecule type" value="Genomic_DNA"/>
</dbReference>
<dbReference type="KEGG" id="ssol:SULB_2330"/>
<evidence type="ECO:0000313" key="13">
    <source>
        <dbReference type="Proteomes" id="UP000033057"/>
    </source>
</evidence>
<dbReference type="Proteomes" id="UP000033057">
    <property type="component" value="Chromosome"/>
</dbReference>
<reference evidence="11 24" key="6">
    <citation type="journal article" date="2020" name="Nat. Commun.">
        <title>The structures of two archaeal type IV pili illuminate evolutionary relationships.</title>
        <authorList>
            <person name="Wang F."/>
            <person name="Baquero D.P."/>
            <person name="Su Z."/>
            <person name="Beltran L.C."/>
            <person name="Prangishvili D."/>
            <person name="Krupovic M."/>
            <person name="Egelman E.H."/>
        </authorList>
    </citation>
    <scope>NUCLEOTIDE SEQUENCE [LARGE SCALE GENOMIC DNA]</scope>
    <source>
        <strain evidence="11 24">POZ149</strain>
    </source>
</reference>
<organism evidence="2 13">
    <name type="scientific">Saccharolobus solfataricus</name>
    <name type="common">Sulfolobus solfataricus</name>
    <dbReference type="NCBI Taxonomy" id="2287"/>
    <lineage>
        <taxon>Archaea</taxon>
        <taxon>Thermoproteota</taxon>
        <taxon>Thermoprotei</taxon>
        <taxon>Sulfolobales</taxon>
        <taxon>Sulfolobaceae</taxon>
        <taxon>Saccharolobus</taxon>
    </lineage>
</organism>
<dbReference type="EMBL" id="CP033235">
    <property type="protein sequence ID" value="AZF68972.1"/>
    <property type="molecule type" value="Genomic_DNA"/>
</dbReference>
<evidence type="ECO:0000313" key="10">
    <source>
        <dbReference type="EMBL" id="AZF84629.1"/>
    </source>
</evidence>
<dbReference type="EMBL" id="CP050869">
    <property type="protein sequence ID" value="QPG48892.1"/>
    <property type="molecule type" value="Genomic_DNA"/>
</dbReference>
<dbReference type="Proteomes" id="UP000278715">
    <property type="component" value="Chromosome"/>
</dbReference>
<dbReference type="EMBL" id="CP011055">
    <property type="protein sequence ID" value="AKA74492.1"/>
    <property type="molecule type" value="Genomic_DNA"/>
</dbReference>
<evidence type="ECO:0000313" key="17">
    <source>
        <dbReference type="Proteomes" id="UP000267993"/>
    </source>
</evidence>
<dbReference type="Proteomes" id="UP000076770">
    <property type="component" value="Chromosome i"/>
</dbReference>
<evidence type="ECO:0000313" key="5">
    <source>
        <dbReference type="EMBL" id="AZF71592.1"/>
    </source>
</evidence>
<evidence type="ECO:0000313" key="12">
    <source>
        <dbReference type="EMBL" id="SAI85131.1"/>
    </source>
</evidence>
<dbReference type="EMBL" id="CP011056">
    <property type="protein sequence ID" value="AKA77188.1"/>
    <property type="molecule type" value="Genomic_DNA"/>
</dbReference>
<proteinExistence type="predicted"/>
<evidence type="ECO:0000313" key="15">
    <source>
        <dbReference type="Proteomes" id="UP000033106"/>
    </source>
</evidence>
<dbReference type="Proteomes" id="UP000273194">
    <property type="component" value="Chromosome"/>
</dbReference>
<dbReference type="KEGG" id="ssof:SULC_2327"/>
<dbReference type="KEGG" id="ssoa:SULA_2329"/>
<evidence type="ECO:0000313" key="9">
    <source>
        <dbReference type="EMBL" id="AZF82047.1"/>
    </source>
</evidence>
<dbReference type="Proteomes" id="UP000275843">
    <property type="component" value="Chromosome"/>
</dbReference>
<dbReference type="Proteomes" id="UP000269431">
    <property type="component" value="Chromosome"/>
</dbReference>
<reference evidence="2" key="5">
    <citation type="submission" date="2018-10" db="EMBL/GenBank/DDBJ databases">
        <authorList>
            <person name="McCarthy S."/>
            <person name="Gradnigo J."/>
            <person name="Johnson T."/>
            <person name="Payne S."/>
            <person name="Lipzen A."/>
            <person name="Schackwitz W."/>
            <person name="Martin J."/>
            <person name="Moriyama E."/>
            <person name="Blum P."/>
        </authorList>
    </citation>
    <scope>NUCLEOTIDE SEQUENCE</scope>
    <source>
        <strain evidence="1">SARC-B</strain>
        <strain evidence="2">SARC-C</strain>
        <strain evidence="3">SULA</strain>
    </source>
</reference>
<evidence type="ECO:0000313" key="2">
    <source>
        <dbReference type="EMBL" id="AKA77188.1"/>
    </source>
</evidence>
<dbReference type="RefSeq" id="WP_009989137.1">
    <property type="nucleotide sequence ID" value="NZ_CP011055.2"/>
</dbReference>
<dbReference type="EMBL" id="CP033239">
    <property type="protein sequence ID" value="AZF79442.1"/>
    <property type="molecule type" value="Genomic_DNA"/>
</dbReference>
<dbReference type="OMA" id="KREYTRI"/>
<dbReference type="EMBL" id="CP033236">
    <property type="protein sequence ID" value="AZF71592.1"/>
    <property type="molecule type" value="Genomic_DNA"/>
</dbReference>
<accession>A0A0E3MF15</accession>
<evidence type="ECO:0000313" key="16">
    <source>
        <dbReference type="Proteomes" id="UP000076770"/>
    </source>
</evidence>
<evidence type="ECO:0000313" key="11">
    <source>
        <dbReference type="EMBL" id="QPG48892.1"/>
    </source>
</evidence>
<dbReference type="Proteomes" id="UP000267993">
    <property type="component" value="Chromosome"/>
</dbReference>
<protein>
    <submittedName>
        <fullName evidence="2">Uncharacterized protein</fullName>
    </submittedName>
</protein>
<dbReference type="Proteomes" id="UP000033085">
    <property type="component" value="Chromosome"/>
</dbReference>
<dbReference type="OrthoDB" id="33816at2157"/>
<dbReference type="Proteomes" id="UP000273443">
    <property type="component" value="Chromosome"/>
</dbReference>
<dbReference type="EMBL" id="CP033240">
    <property type="protein sequence ID" value="AZF82047.1"/>
    <property type="molecule type" value="Genomic_DNA"/>
</dbReference>
<dbReference type="Proteomes" id="UP000594632">
    <property type="component" value="Chromosome"/>
</dbReference>
<evidence type="ECO:0000313" key="1">
    <source>
        <dbReference type="EMBL" id="AKA74492.1"/>
    </source>
</evidence>
<dbReference type="GeneID" id="44130275"/>